<dbReference type="Gene3D" id="3.40.50.1000">
    <property type="entry name" value="HAD superfamily/HAD-like"/>
    <property type="match status" value="1"/>
</dbReference>
<evidence type="ECO:0000256" key="2">
    <source>
        <dbReference type="ARBA" id="ARBA00022670"/>
    </source>
</evidence>
<comment type="similarity">
    <text evidence="1">Belongs to the peptidase C48 family.</text>
</comment>
<dbReference type="Gene3D" id="3.40.395.10">
    <property type="entry name" value="Adenoviral Proteinase, Chain A"/>
    <property type="match status" value="1"/>
</dbReference>
<protein>
    <recommendedName>
        <fullName evidence="4">Ubiquitin-like protease family profile domain-containing protein</fullName>
    </recommendedName>
</protein>
<accession>A0A6A2Y8S3</accession>
<dbReference type="EMBL" id="VEPZ02001427">
    <property type="protein sequence ID" value="KAE8673426.1"/>
    <property type="molecule type" value="Genomic_DNA"/>
</dbReference>
<keyword evidence="3" id="KW-0378">Hydrolase</keyword>
<dbReference type="InterPro" id="IPR038765">
    <property type="entry name" value="Papain-like_cys_pep_sf"/>
</dbReference>
<sequence length="580" mass="66414">MKSNDLGIVGGEDDFEIEVEGRKQPNGGYMYFYLRYLKGRIAILEVALFDFLSGCDSLAAYEKTGVVRIRAWGKEEVVRVMEKLKLDRPRKQERVTDKEAEEKEEETVVGVNDVEETLERHKGEVEGKIDGVAKEVDVLRGELKMVTGGKIDRVVKEVVELRSELTGVKGVVEKNLDEGEKNKGNDVDVIYTPESVIEVNLDSECLAPQKNKQKVEKTDIPSGIDELEAEMCDYLWNSGLESEYSLISMGNRYASVSDVATLKPKEWVGSVVIDLLVWTVCYDSKKSLWRIGYLPYHLAQHALETNIKVNVDGIVSFWGPILDNYVKFTDCEKIMITINYHNSHWYLLVLDMVERVAMVYDSLFTSEAAKQRVNDAKRLIYCGIYVMMRMESIGSRGATGDFVVVHWDRIRILNDLDVRLDQEREEIDPISHEDDQPMGDAMMEEAPQALSGDDVTIKIVMHNIDRVLEKLPLFSDQFLFVWDQGKFKIEDNVTYCKDLNDFWNEYPDFNALNTLFVDDSARKMIYNPINNYICPHPFDVASRSDDDAQEKGGNIREYLENLLKAPNVPDFVRNNHFPLD</sequence>
<dbReference type="GO" id="GO:0006508">
    <property type="term" value="P:proteolysis"/>
    <property type="evidence" value="ECO:0007669"/>
    <property type="project" value="UniProtKB-KW"/>
</dbReference>
<feature type="domain" description="Ubiquitin-like protease family profile" evidence="4">
    <location>
        <begin position="252"/>
        <end position="393"/>
    </location>
</feature>
<evidence type="ECO:0000313" key="5">
    <source>
        <dbReference type="EMBL" id="KAE8673426.1"/>
    </source>
</evidence>
<dbReference type="Pfam" id="PF02902">
    <property type="entry name" value="Peptidase_C48"/>
    <property type="match status" value="1"/>
</dbReference>
<evidence type="ECO:0000313" key="6">
    <source>
        <dbReference type="Proteomes" id="UP000436088"/>
    </source>
</evidence>
<dbReference type="Proteomes" id="UP000436088">
    <property type="component" value="Unassembled WGS sequence"/>
</dbReference>
<dbReference type="InterPro" id="IPR003653">
    <property type="entry name" value="Peptidase_C48_C"/>
</dbReference>
<name>A0A6A2Y8S3_HIBSY</name>
<dbReference type="PROSITE" id="PS50600">
    <property type="entry name" value="ULP_PROTEASE"/>
    <property type="match status" value="1"/>
</dbReference>
<dbReference type="AlphaFoldDB" id="A0A6A2Y8S3"/>
<evidence type="ECO:0000256" key="1">
    <source>
        <dbReference type="ARBA" id="ARBA00005234"/>
    </source>
</evidence>
<dbReference type="SUPFAM" id="SSF54001">
    <property type="entry name" value="Cysteine proteinases"/>
    <property type="match status" value="1"/>
</dbReference>
<comment type="caution">
    <text evidence="5">The sequence shown here is derived from an EMBL/GenBank/DDBJ whole genome shotgun (WGS) entry which is preliminary data.</text>
</comment>
<keyword evidence="6" id="KW-1185">Reference proteome</keyword>
<dbReference type="InterPro" id="IPR023214">
    <property type="entry name" value="HAD_sf"/>
</dbReference>
<dbReference type="GO" id="GO:0008234">
    <property type="term" value="F:cysteine-type peptidase activity"/>
    <property type="evidence" value="ECO:0007669"/>
    <property type="project" value="InterPro"/>
</dbReference>
<reference evidence="5" key="1">
    <citation type="submission" date="2019-09" db="EMBL/GenBank/DDBJ databases">
        <title>Draft genome information of white flower Hibiscus syriacus.</title>
        <authorList>
            <person name="Kim Y.-M."/>
        </authorList>
    </citation>
    <scope>NUCLEOTIDE SEQUENCE [LARGE SCALE GENOMIC DNA]</scope>
    <source>
        <strain evidence="5">YM2019G1</strain>
    </source>
</reference>
<organism evidence="5 6">
    <name type="scientific">Hibiscus syriacus</name>
    <name type="common">Rose of Sharon</name>
    <dbReference type="NCBI Taxonomy" id="106335"/>
    <lineage>
        <taxon>Eukaryota</taxon>
        <taxon>Viridiplantae</taxon>
        <taxon>Streptophyta</taxon>
        <taxon>Embryophyta</taxon>
        <taxon>Tracheophyta</taxon>
        <taxon>Spermatophyta</taxon>
        <taxon>Magnoliopsida</taxon>
        <taxon>eudicotyledons</taxon>
        <taxon>Gunneridae</taxon>
        <taxon>Pentapetalae</taxon>
        <taxon>rosids</taxon>
        <taxon>malvids</taxon>
        <taxon>Malvales</taxon>
        <taxon>Malvaceae</taxon>
        <taxon>Malvoideae</taxon>
        <taxon>Hibiscus</taxon>
    </lineage>
</organism>
<evidence type="ECO:0000256" key="3">
    <source>
        <dbReference type="ARBA" id="ARBA00022801"/>
    </source>
</evidence>
<evidence type="ECO:0000259" key="4">
    <source>
        <dbReference type="PROSITE" id="PS50600"/>
    </source>
</evidence>
<keyword evidence="2" id="KW-0645">Protease</keyword>
<proteinExistence type="inferred from homology"/>
<gene>
    <name evidence="5" type="ORF">F3Y22_tig00111783pilonHSYRG00200</name>
</gene>